<dbReference type="Pfam" id="PF00657">
    <property type="entry name" value="Lipase_GDSL"/>
    <property type="match status" value="1"/>
</dbReference>
<dbReference type="AlphaFoldDB" id="A0A8J4H832"/>
<accession>A0A8J4H832</accession>
<gene>
    <name evidence="3" type="ORF">ENY07_00600</name>
</gene>
<comment type="caution">
    <text evidence="3">The sequence shown here is derived from an EMBL/GenBank/DDBJ whole genome shotgun (WGS) entry which is preliminary data.</text>
</comment>
<dbReference type="GO" id="GO:0016788">
    <property type="term" value="F:hydrolase activity, acting on ester bonds"/>
    <property type="evidence" value="ECO:0007669"/>
    <property type="project" value="InterPro"/>
</dbReference>
<keyword evidence="2" id="KW-0812">Transmembrane</keyword>
<dbReference type="PANTHER" id="PTHR45648">
    <property type="entry name" value="GDSL LIPASE/ACYLHYDROLASE FAMILY PROTEIN (AFU_ORTHOLOGUE AFUA_4G14700)"/>
    <property type="match status" value="1"/>
</dbReference>
<protein>
    <recommendedName>
        <fullName evidence="4">PEP-CTERM protein-sorting domain-containing protein</fullName>
    </recommendedName>
</protein>
<evidence type="ECO:0000313" key="3">
    <source>
        <dbReference type="EMBL" id="HGC41718.1"/>
    </source>
</evidence>
<evidence type="ECO:0000256" key="1">
    <source>
        <dbReference type="ARBA" id="ARBA00022801"/>
    </source>
</evidence>
<dbReference type="SUPFAM" id="SSF52266">
    <property type="entry name" value="SGNH hydrolase"/>
    <property type="match status" value="1"/>
</dbReference>
<proteinExistence type="predicted"/>
<organism evidence="3">
    <name type="scientific">Acidicaldus sp</name>
    <dbReference type="NCBI Taxonomy" id="1872105"/>
    <lineage>
        <taxon>Bacteria</taxon>
        <taxon>Pseudomonadati</taxon>
        <taxon>Pseudomonadota</taxon>
        <taxon>Alphaproteobacteria</taxon>
        <taxon>Acetobacterales</taxon>
        <taxon>Acetobacteraceae</taxon>
        <taxon>Acidicaldus</taxon>
    </lineage>
</organism>
<dbReference type="EMBL" id="DTQM01000011">
    <property type="protein sequence ID" value="HGC41718.1"/>
    <property type="molecule type" value="Genomic_DNA"/>
</dbReference>
<keyword evidence="2" id="KW-1133">Transmembrane helix</keyword>
<dbReference type="PANTHER" id="PTHR45648:SF22">
    <property type="entry name" value="GDSL LIPASE_ACYLHYDROLASE FAMILY PROTEIN (AFU_ORTHOLOGUE AFUA_4G14700)"/>
    <property type="match status" value="1"/>
</dbReference>
<keyword evidence="1" id="KW-0378">Hydrolase</keyword>
<dbReference type="Gene3D" id="3.40.50.1110">
    <property type="entry name" value="SGNH hydrolase"/>
    <property type="match status" value="1"/>
</dbReference>
<keyword evidence="2" id="KW-0472">Membrane</keyword>
<sequence length="191" mass="19433">MEANPTPTQARTDIAAAVGNIVTFVNGLAADGAKNLLVLSVPNLGLTPLVRALGPTAIAGASGLAQAFNGALISALTPLSAAEGLNLSYLNTYSLLDAAVADPAAFGFTNVTDPCLSGTTPCASTEAGQNQYLFWDDQHPTAAGQAIIAADALALVPEPDSFSLFAAMLGGLALVLGARFMRMRYAHKICA</sequence>
<evidence type="ECO:0000256" key="2">
    <source>
        <dbReference type="SAM" id="Phobius"/>
    </source>
</evidence>
<name>A0A8J4H832_9PROT</name>
<reference evidence="3" key="1">
    <citation type="journal article" date="2020" name="mSystems">
        <title>Genome- and Community-Level Interaction Insights into Carbon Utilization and Element Cycling Functions of Hydrothermarchaeota in Hydrothermal Sediment.</title>
        <authorList>
            <person name="Zhou Z."/>
            <person name="Liu Y."/>
            <person name="Xu W."/>
            <person name="Pan J."/>
            <person name="Luo Z.H."/>
            <person name="Li M."/>
        </authorList>
    </citation>
    <scope>NUCLEOTIDE SEQUENCE</scope>
    <source>
        <strain evidence="3">SpSt-997</strain>
    </source>
</reference>
<dbReference type="InterPro" id="IPR001087">
    <property type="entry name" value="GDSL"/>
</dbReference>
<dbReference type="InterPro" id="IPR051058">
    <property type="entry name" value="GDSL_Est/Lipase"/>
</dbReference>
<feature type="transmembrane region" description="Helical" evidence="2">
    <location>
        <begin position="162"/>
        <end position="181"/>
    </location>
</feature>
<dbReference type="InterPro" id="IPR036514">
    <property type="entry name" value="SGNH_hydro_sf"/>
</dbReference>
<evidence type="ECO:0008006" key="4">
    <source>
        <dbReference type="Google" id="ProtNLM"/>
    </source>
</evidence>